<dbReference type="PANTHER" id="PTHR38441:SF1">
    <property type="entry name" value="MEMBRANE PROTEIN"/>
    <property type="match status" value="1"/>
</dbReference>
<keyword evidence="1" id="KW-1133">Transmembrane helix</keyword>
<keyword evidence="1" id="KW-0472">Membrane</keyword>
<protein>
    <recommendedName>
        <fullName evidence="4">DUF485 domain-containing protein</fullName>
    </recommendedName>
</protein>
<comment type="caution">
    <text evidence="2">The sequence shown here is derived from an EMBL/GenBank/DDBJ whole genome shotgun (WGS) entry which is preliminary data.</text>
</comment>
<evidence type="ECO:0000256" key="1">
    <source>
        <dbReference type="SAM" id="Phobius"/>
    </source>
</evidence>
<dbReference type="PANTHER" id="PTHR38441">
    <property type="entry name" value="INTEGRAL MEMBRANE PROTEIN-RELATED"/>
    <property type="match status" value="1"/>
</dbReference>
<dbReference type="RefSeq" id="WP_036582212.1">
    <property type="nucleotide sequence ID" value="NZ_KK082179.1"/>
</dbReference>
<dbReference type="InterPro" id="IPR007436">
    <property type="entry name" value="DUF485"/>
</dbReference>
<name>A0A9W5S0H9_9BACL</name>
<dbReference type="EMBL" id="JFHU01000142">
    <property type="protein sequence ID" value="EXX87847.1"/>
    <property type="molecule type" value="Genomic_DNA"/>
</dbReference>
<reference evidence="2 3" key="1">
    <citation type="submission" date="2014-02" db="EMBL/GenBank/DDBJ databases">
        <title>Genome sequence of Paenibacillus darwinianus reveals adaptive mechanisms for survival in Antarctic soils.</title>
        <authorList>
            <person name="Dsouza M."/>
            <person name="Taylor M.W."/>
            <person name="Turner S.J."/>
            <person name="Aislabie J."/>
        </authorList>
    </citation>
    <scope>NUCLEOTIDE SEQUENCE [LARGE SCALE GENOMIC DNA]</scope>
    <source>
        <strain evidence="2 3">CE1</strain>
    </source>
</reference>
<evidence type="ECO:0008006" key="4">
    <source>
        <dbReference type="Google" id="ProtNLM"/>
    </source>
</evidence>
<keyword evidence="1" id="KW-0812">Transmembrane</keyword>
<evidence type="ECO:0000313" key="2">
    <source>
        <dbReference type="EMBL" id="EXX87847.1"/>
    </source>
</evidence>
<evidence type="ECO:0000313" key="3">
    <source>
        <dbReference type="Proteomes" id="UP000053750"/>
    </source>
</evidence>
<proteinExistence type="predicted"/>
<dbReference type="OrthoDB" id="2886991at2"/>
<dbReference type="Pfam" id="PF04341">
    <property type="entry name" value="DUF485"/>
    <property type="match status" value="1"/>
</dbReference>
<sequence length="103" mass="12130">MEGKQQSESYAEVWQSEKFRALIAYKRRFIIPMTAFFLIFYFTLPIMTSYSKVLNEPAIGNVSWAWVFAFAQFVMTWTLCILYSRKSANFDRMVDDIKKDVGV</sequence>
<organism evidence="2 3">
    <name type="scientific">Paenibacillus darwinianus</name>
    <dbReference type="NCBI Taxonomy" id="1380763"/>
    <lineage>
        <taxon>Bacteria</taxon>
        <taxon>Bacillati</taxon>
        <taxon>Bacillota</taxon>
        <taxon>Bacilli</taxon>
        <taxon>Bacillales</taxon>
        <taxon>Paenibacillaceae</taxon>
        <taxon>Paenibacillus</taxon>
    </lineage>
</organism>
<feature type="transmembrane region" description="Helical" evidence="1">
    <location>
        <begin position="63"/>
        <end position="83"/>
    </location>
</feature>
<keyword evidence="3" id="KW-1185">Reference proteome</keyword>
<feature type="transmembrane region" description="Helical" evidence="1">
    <location>
        <begin position="29"/>
        <end position="51"/>
    </location>
</feature>
<gene>
    <name evidence="2" type="ORF">BG53_03305</name>
</gene>
<dbReference type="Proteomes" id="UP000053750">
    <property type="component" value="Unassembled WGS sequence"/>
</dbReference>
<accession>A0A9W5S0H9</accession>
<dbReference type="AlphaFoldDB" id="A0A9W5S0H9"/>